<comment type="caution">
    <text evidence="1">The sequence shown here is derived from an EMBL/GenBank/DDBJ whole genome shotgun (WGS) entry which is preliminary data.</text>
</comment>
<reference evidence="2 4" key="2">
    <citation type="submission" date="2019-06" db="EMBL/GenBank/DDBJ databases">
        <title>Genome sequence analysis of &gt;100 Bacillus licheniformis strains suggests intrinsic resistance to this species.</title>
        <authorList>
            <person name="Wels M."/>
            <person name="Siezen R.J."/>
            <person name="Johansen E."/>
            <person name="Stuer-Lauridsen B."/>
            <person name="Bjerre K."/>
            <person name="Nielsen B.K.K."/>
        </authorList>
    </citation>
    <scope>NUCLEOTIDE SEQUENCE [LARGE SCALE GENOMIC DNA]</scope>
    <source>
        <strain evidence="2 4">BAC-15381</strain>
    </source>
</reference>
<dbReference type="Proteomes" id="UP000429980">
    <property type="component" value="Unassembled WGS sequence"/>
</dbReference>
<dbReference type="AlphaFoldDB" id="A0A6I7TJP6"/>
<accession>A0A6I7TJP6</accession>
<gene>
    <name evidence="1" type="ORF">B4121_3694</name>
    <name evidence="2" type="ORF">CHCC15381_1685</name>
</gene>
<dbReference type="EMBL" id="LKPO01000022">
    <property type="protein sequence ID" value="OLF89301.1"/>
    <property type="molecule type" value="Genomic_DNA"/>
</dbReference>
<reference evidence="1 3" key="1">
    <citation type="journal article" date="2016" name="Front. Microbiol.">
        <title>High-Level Heat Resistance of Spores of Bacillus amyloliquefaciens and Bacillus licheniformis Results from the Presence of a spoVA Operon in a Tn1546 Transposon.</title>
        <authorList>
            <person name="Berendsen E.M."/>
            <person name="Koning R.A."/>
            <person name="Boekhorst J."/>
            <person name="de Jong A."/>
            <person name="Kuipers O.P."/>
            <person name="Wells-Bennik M.H."/>
        </authorList>
    </citation>
    <scope>NUCLEOTIDE SEQUENCE [LARGE SCALE GENOMIC DNA]</scope>
    <source>
        <strain evidence="1 3">B4121</strain>
    </source>
</reference>
<evidence type="ECO:0000313" key="2">
    <source>
        <dbReference type="EMBL" id="TWL35606.1"/>
    </source>
</evidence>
<keyword evidence="4" id="KW-1185">Reference proteome</keyword>
<sequence length="55" mass="6302">MHSQKETSLHKRFSQKKPDAGFPGVRLFLNIKRLLTFGQQSCMKISGSQLTLLLR</sequence>
<evidence type="ECO:0000313" key="4">
    <source>
        <dbReference type="Proteomes" id="UP000429980"/>
    </source>
</evidence>
<name>A0A6I7TJP6_9BACI</name>
<proteinExistence type="predicted"/>
<organism evidence="1 3">
    <name type="scientific">Bacillus paralicheniformis</name>
    <dbReference type="NCBI Taxonomy" id="1648923"/>
    <lineage>
        <taxon>Bacteria</taxon>
        <taxon>Bacillati</taxon>
        <taxon>Bacillota</taxon>
        <taxon>Bacilli</taxon>
        <taxon>Bacillales</taxon>
        <taxon>Bacillaceae</taxon>
        <taxon>Bacillus</taxon>
    </lineage>
</organism>
<evidence type="ECO:0000313" key="1">
    <source>
        <dbReference type="EMBL" id="OLF89301.1"/>
    </source>
</evidence>
<protein>
    <submittedName>
        <fullName evidence="1">Uncharacterized protein</fullName>
    </submittedName>
</protein>
<evidence type="ECO:0000313" key="3">
    <source>
        <dbReference type="Proteomes" id="UP000185604"/>
    </source>
</evidence>
<dbReference type="Proteomes" id="UP000185604">
    <property type="component" value="Unassembled WGS sequence"/>
</dbReference>
<dbReference type="EMBL" id="NILF01000059">
    <property type="protein sequence ID" value="TWL35606.1"/>
    <property type="molecule type" value="Genomic_DNA"/>
</dbReference>